<dbReference type="InterPro" id="IPR050270">
    <property type="entry name" value="DegV_domain_contain"/>
</dbReference>
<dbReference type="PANTHER" id="PTHR33434">
    <property type="entry name" value="DEGV DOMAIN-CONTAINING PROTEIN DR_1986-RELATED"/>
    <property type="match status" value="1"/>
</dbReference>
<dbReference type="AlphaFoldDB" id="A0A0E4C805"/>
<sequence>MIKIIADSTCDLPLDVIEKYDIGMALATIIIDGHTYRDKIDMTANDFFNIIEDLPEPPITSMSSPNEYLNIFNQAVLDGHNQILCICMSSGTSGAYQSAVIAQSYFYEEHPQANVQIHIVDSKCMSHGSGWLTLKSARLKEQGSTFEQLIEFNERYKTRVKHFLSVDDLEHLRRSGRLSNASTFIGKILNIRPIMTMKNSRGAIVAKEKGRKRVLEHYVREFIKRHDPEITDFIIIGYSSDLTYAENLKHKLIRESNFAGEVFIMQMGIAVGTHVGLGGLSMFFVEKDLKTDSFIMNELNELREKKNELLDKIHLK</sequence>
<evidence type="ECO:0000256" key="1">
    <source>
        <dbReference type="ARBA" id="ARBA00023121"/>
    </source>
</evidence>
<dbReference type="Gene3D" id="3.40.50.10170">
    <property type="match status" value="1"/>
</dbReference>
<dbReference type="PROSITE" id="PS51482">
    <property type="entry name" value="DEGV"/>
    <property type="match status" value="1"/>
</dbReference>
<keyword evidence="1" id="KW-0446">Lipid-binding</keyword>
<dbReference type="SUPFAM" id="SSF82549">
    <property type="entry name" value="DAK1/DegV-like"/>
    <property type="match status" value="1"/>
</dbReference>
<keyword evidence="2" id="KW-0812">Transmembrane</keyword>
<organism evidence="3 4">
    <name type="scientific">Syntrophomonas zehnderi OL-4</name>
    <dbReference type="NCBI Taxonomy" id="690567"/>
    <lineage>
        <taxon>Bacteria</taxon>
        <taxon>Bacillati</taxon>
        <taxon>Bacillota</taxon>
        <taxon>Clostridia</taxon>
        <taxon>Eubacteriales</taxon>
        <taxon>Syntrophomonadaceae</taxon>
        <taxon>Syntrophomonas</taxon>
    </lineage>
</organism>
<dbReference type="STRING" id="690567.779"/>
<proteinExistence type="predicted"/>
<name>A0A0E4C805_9FIRM</name>
<evidence type="ECO:0000313" key="3">
    <source>
        <dbReference type="EMBL" id="CFX20531.1"/>
    </source>
</evidence>
<reference evidence="3 4" key="1">
    <citation type="submission" date="2015-03" db="EMBL/GenBank/DDBJ databases">
        <authorList>
            <person name="Murphy D."/>
        </authorList>
    </citation>
    <scope>NUCLEOTIDE SEQUENCE [LARGE SCALE GENOMIC DNA]</scope>
    <source>
        <strain evidence="3 4">OL-4</strain>
    </source>
</reference>
<dbReference type="GO" id="GO:0008289">
    <property type="term" value="F:lipid binding"/>
    <property type="evidence" value="ECO:0007669"/>
    <property type="project" value="UniProtKB-KW"/>
</dbReference>
<accession>A0A0E4C805</accession>
<dbReference type="PANTHER" id="PTHR33434:SF2">
    <property type="entry name" value="FATTY ACID-BINDING PROTEIN TM_1468"/>
    <property type="match status" value="1"/>
</dbReference>
<feature type="transmembrane region" description="Helical" evidence="2">
    <location>
        <begin position="263"/>
        <end position="285"/>
    </location>
</feature>
<dbReference type="OrthoDB" id="9780216at2"/>
<dbReference type="InterPro" id="IPR003797">
    <property type="entry name" value="DegV"/>
</dbReference>
<dbReference type="EMBL" id="CGIH01000010">
    <property type="protein sequence ID" value="CFX20531.1"/>
    <property type="molecule type" value="Genomic_DNA"/>
</dbReference>
<dbReference type="RefSeq" id="WP_046496036.1">
    <property type="nucleotide sequence ID" value="NZ_CGIH01000010.1"/>
</dbReference>
<gene>
    <name evidence="3" type="ORF">779</name>
</gene>
<dbReference type="Gene3D" id="3.30.1180.10">
    <property type="match status" value="1"/>
</dbReference>
<keyword evidence="2" id="KW-0472">Membrane</keyword>
<dbReference type="Pfam" id="PF02645">
    <property type="entry name" value="DegV"/>
    <property type="match status" value="1"/>
</dbReference>
<dbReference type="InterPro" id="IPR043168">
    <property type="entry name" value="DegV_C"/>
</dbReference>
<dbReference type="Proteomes" id="UP000045545">
    <property type="component" value="Unassembled WGS sequence"/>
</dbReference>
<dbReference type="NCBIfam" id="TIGR00762">
    <property type="entry name" value="DegV"/>
    <property type="match status" value="1"/>
</dbReference>
<evidence type="ECO:0000256" key="2">
    <source>
        <dbReference type="SAM" id="Phobius"/>
    </source>
</evidence>
<protein>
    <submittedName>
        <fullName evidence="3">DegV</fullName>
    </submittedName>
</protein>
<keyword evidence="2" id="KW-1133">Transmembrane helix</keyword>
<keyword evidence="4" id="KW-1185">Reference proteome</keyword>
<evidence type="ECO:0000313" key="4">
    <source>
        <dbReference type="Proteomes" id="UP000045545"/>
    </source>
</evidence>